<dbReference type="Proteomes" id="UP000541444">
    <property type="component" value="Unassembled WGS sequence"/>
</dbReference>
<dbReference type="AlphaFoldDB" id="A0A7J7MZ85"/>
<keyword evidence="2" id="KW-1185">Reference proteome</keyword>
<evidence type="ECO:0000313" key="2">
    <source>
        <dbReference type="Proteomes" id="UP000541444"/>
    </source>
</evidence>
<organism evidence="1 2">
    <name type="scientific">Kingdonia uniflora</name>
    <dbReference type="NCBI Taxonomy" id="39325"/>
    <lineage>
        <taxon>Eukaryota</taxon>
        <taxon>Viridiplantae</taxon>
        <taxon>Streptophyta</taxon>
        <taxon>Embryophyta</taxon>
        <taxon>Tracheophyta</taxon>
        <taxon>Spermatophyta</taxon>
        <taxon>Magnoliopsida</taxon>
        <taxon>Ranunculales</taxon>
        <taxon>Circaeasteraceae</taxon>
        <taxon>Kingdonia</taxon>
    </lineage>
</organism>
<evidence type="ECO:0000313" key="1">
    <source>
        <dbReference type="EMBL" id="KAF6159998.1"/>
    </source>
</evidence>
<sequence length="57" mass="6610">MSIPSKKQGFFQQHPEFILHFILKCQTQIELNRVSGTSLNTLAWKAVKEELNSLEHL</sequence>
<proteinExistence type="predicted"/>
<comment type="caution">
    <text evidence="1">The sequence shown here is derived from an EMBL/GenBank/DDBJ whole genome shotgun (WGS) entry which is preliminary data.</text>
</comment>
<dbReference type="EMBL" id="JACGCM010001183">
    <property type="protein sequence ID" value="KAF6159998.1"/>
    <property type="molecule type" value="Genomic_DNA"/>
</dbReference>
<protein>
    <submittedName>
        <fullName evidence="1">Uncharacterized protein</fullName>
    </submittedName>
</protein>
<name>A0A7J7MZ85_9MAGN</name>
<gene>
    <name evidence="1" type="ORF">GIB67_033082</name>
</gene>
<dbReference type="OrthoDB" id="4955136at2759"/>
<accession>A0A7J7MZ85</accession>
<reference evidence="1 2" key="1">
    <citation type="journal article" date="2020" name="IScience">
        <title>Genome Sequencing of the Endangered Kingdonia uniflora (Circaeasteraceae, Ranunculales) Reveals Potential Mechanisms of Evolutionary Specialization.</title>
        <authorList>
            <person name="Sun Y."/>
            <person name="Deng T."/>
            <person name="Zhang A."/>
            <person name="Moore M.J."/>
            <person name="Landis J.B."/>
            <person name="Lin N."/>
            <person name="Zhang H."/>
            <person name="Zhang X."/>
            <person name="Huang J."/>
            <person name="Zhang X."/>
            <person name="Sun H."/>
            <person name="Wang H."/>
        </authorList>
    </citation>
    <scope>NUCLEOTIDE SEQUENCE [LARGE SCALE GENOMIC DNA]</scope>
    <source>
        <strain evidence="1">TB1705</strain>
        <tissue evidence="1">Leaf</tissue>
    </source>
</reference>